<accession>A0AAU9IPY6</accession>
<proteinExistence type="predicted"/>
<comment type="caution">
    <text evidence="1">The sequence shown here is derived from an EMBL/GenBank/DDBJ whole genome shotgun (WGS) entry which is preliminary data.</text>
</comment>
<name>A0AAU9IPY6_9CILI</name>
<gene>
    <name evidence="1" type="ORF">BSTOLATCC_MIC12996</name>
</gene>
<evidence type="ECO:0000313" key="2">
    <source>
        <dbReference type="Proteomes" id="UP001162131"/>
    </source>
</evidence>
<reference evidence="1" key="1">
    <citation type="submission" date="2021-09" db="EMBL/GenBank/DDBJ databases">
        <authorList>
            <consortium name="AG Swart"/>
            <person name="Singh M."/>
            <person name="Singh A."/>
            <person name="Seah K."/>
            <person name="Emmerich C."/>
        </authorList>
    </citation>
    <scope>NUCLEOTIDE SEQUENCE</scope>
    <source>
        <strain evidence="1">ATCC30299</strain>
    </source>
</reference>
<dbReference type="EMBL" id="CAJZBQ010000013">
    <property type="protein sequence ID" value="CAG9315222.1"/>
    <property type="molecule type" value="Genomic_DNA"/>
</dbReference>
<protein>
    <submittedName>
        <fullName evidence="1">Uncharacterized protein</fullName>
    </submittedName>
</protein>
<keyword evidence="2" id="KW-1185">Reference proteome</keyword>
<dbReference type="AlphaFoldDB" id="A0AAU9IPY6"/>
<organism evidence="1 2">
    <name type="scientific">Blepharisma stoltei</name>
    <dbReference type="NCBI Taxonomy" id="1481888"/>
    <lineage>
        <taxon>Eukaryota</taxon>
        <taxon>Sar</taxon>
        <taxon>Alveolata</taxon>
        <taxon>Ciliophora</taxon>
        <taxon>Postciliodesmatophora</taxon>
        <taxon>Heterotrichea</taxon>
        <taxon>Heterotrichida</taxon>
        <taxon>Blepharismidae</taxon>
        <taxon>Blepharisma</taxon>
    </lineage>
</organism>
<dbReference type="Proteomes" id="UP001162131">
    <property type="component" value="Unassembled WGS sequence"/>
</dbReference>
<evidence type="ECO:0000313" key="1">
    <source>
        <dbReference type="EMBL" id="CAG9315222.1"/>
    </source>
</evidence>
<sequence>MSKRSYLLKPIDSSFEAVLPPDSPRSAMLPPLKFPDIYNAVISEAVSRSRSRSECPKVIKKEPNYENNSILSQAIDGIFKVLPQNTIGEVKAYDLVRLFISLKLSVNSKSIVSLFTVDENIPFHTINISKHHLFIICDDSYAEKTLEMLTSESKKEKKLTLNHRNYRVKNSQSEFDQYLATIRNIWDRIDTGKVGYLFWLDIAKHLVELGIVKNISIGKKLLAIFKNDNVKFLQFQTLFSKGLIRKLILDVAKILQSSKSRHISPFIAISTRRRKILLSNAINKSHNELSVFQQINDFESEYSKIFIKNDIYHNC</sequence>